<dbReference type="AlphaFoldDB" id="A0A2Z7BM92"/>
<evidence type="ECO:0000313" key="2">
    <source>
        <dbReference type="Proteomes" id="UP000250235"/>
    </source>
</evidence>
<accession>A0A2Z7BM92</accession>
<dbReference type="EMBL" id="KV004587">
    <property type="protein sequence ID" value="KZV35426.1"/>
    <property type="molecule type" value="Genomic_DNA"/>
</dbReference>
<gene>
    <name evidence="1" type="ORF">F511_34231</name>
</gene>
<reference evidence="1 2" key="1">
    <citation type="journal article" date="2015" name="Proc. Natl. Acad. Sci. U.S.A.">
        <title>The resurrection genome of Boea hygrometrica: A blueprint for survival of dehydration.</title>
        <authorList>
            <person name="Xiao L."/>
            <person name="Yang G."/>
            <person name="Zhang L."/>
            <person name="Yang X."/>
            <person name="Zhao S."/>
            <person name="Ji Z."/>
            <person name="Zhou Q."/>
            <person name="Hu M."/>
            <person name="Wang Y."/>
            <person name="Chen M."/>
            <person name="Xu Y."/>
            <person name="Jin H."/>
            <person name="Xiao X."/>
            <person name="Hu G."/>
            <person name="Bao F."/>
            <person name="Hu Y."/>
            <person name="Wan P."/>
            <person name="Li L."/>
            <person name="Deng X."/>
            <person name="Kuang T."/>
            <person name="Xiang C."/>
            <person name="Zhu J.K."/>
            <person name="Oliver M.J."/>
            <person name="He Y."/>
        </authorList>
    </citation>
    <scope>NUCLEOTIDE SEQUENCE [LARGE SCALE GENOMIC DNA]</scope>
    <source>
        <strain evidence="2">cv. XS01</strain>
    </source>
</reference>
<organism evidence="1 2">
    <name type="scientific">Dorcoceras hygrometricum</name>
    <dbReference type="NCBI Taxonomy" id="472368"/>
    <lineage>
        <taxon>Eukaryota</taxon>
        <taxon>Viridiplantae</taxon>
        <taxon>Streptophyta</taxon>
        <taxon>Embryophyta</taxon>
        <taxon>Tracheophyta</taxon>
        <taxon>Spermatophyta</taxon>
        <taxon>Magnoliopsida</taxon>
        <taxon>eudicotyledons</taxon>
        <taxon>Gunneridae</taxon>
        <taxon>Pentapetalae</taxon>
        <taxon>asterids</taxon>
        <taxon>lamiids</taxon>
        <taxon>Lamiales</taxon>
        <taxon>Gesneriaceae</taxon>
        <taxon>Didymocarpoideae</taxon>
        <taxon>Trichosporeae</taxon>
        <taxon>Loxocarpinae</taxon>
        <taxon>Dorcoceras</taxon>
    </lineage>
</organism>
<dbReference type="Proteomes" id="UP000250235">
    <property type="component" value="Unassembled WGS sequence"/>
</dbReference>
<keyword evidence="2" id="KW-1185">Reference proteome</keyword>
<protein>
    <submittedName>
        <fullName evidence="1">Uncharacterized protein</fullName>
    </submittedName>
</protein>
<proteinExistence type="predicted"/>
<sequence>MKFVKASVIHDTCESVRYDDQISGQLNDKGKAGIGYVRPENSKSGWLKNRLDKEKVLAKWRIRITFPGGAAESVTLLASRRLAPTKFTGNLALQESPRLRDRNKSDHVKIGRWRRGVEERVGRLLGG</sequence>
<evidence type="ECO:0000313" key="1">
    <source>
        <dbReference type="EMBL" id="KZV35426.1"/>
    </source>
</evidence>
<name>A0A2Z7BM92_9LAMI</name>